<gene>
    <name evidence="2" type="ordered locus">Halhy_4580</name>
</gene>
<dbReference type="RefSeq" id="WP_013766957.1">
    <property type="nucleotide sequence ID" value="NC_015510.1"/>
</dbReference>
<dbReference type="EMBL" id="CP002691">
    <property type="protein sequence ID" value="AEE52419.1"/>
    <property type="molecule type" value="Genomic_DNA"/>
</dbReference>
<dbReference type="AlphaFoldDB" id="F4KUI3"/>
<reference key="2">
    <citation type="submission" date="2011-04" db="EMBL/GenBank/DDBJ databases">
        <title>Complete sequence of chromosome of Haliscomenobacter hydrossis DSM 1100.</title>
        <authorList>
            <consortium name="US DOE Joint Genome Institute (JGI-PGF)"/>
            <person name="Lucas S."/>
            <person name="Han J."/>
            <person name="Lapidus A."/>
            <person name="Bruce D."/>
            <person name="Goodwin L."/>
            <person name="Pitluck S."/>
            <person name="Peters L."/>
            <person name="Kyrpides N."/>
            <person name="Mavromatis K."/>
            <person name="Ivanova N."/>
            <person name="Ovchinnikova G."/>
            <person name="Pagani I."/>
            <person name="Daligault H."/>
            <person name="Detter J.C."/>
            <person name="Han C."/>
            <person name="Land M."/>
            <person name="Hauser L."/>
            <person name="Markowitz V."/>
            <person name="Cheng J.-F."/>
            <person name="Hugenholtz P."/>
            <person name="Woyke T."/>
            <person name="Wu D."/>
            <person name="Verbarg S."/>
            <person name="Frueling A."/>
            <person name="Brambilla E."/>
            <person name="Klenk H.-P."/>
            <person name="Eisen J.A."/>
        </authorList>
    </citation>
    <scope>NUCLEOTIDE SEQUENCE</scope>
    <source>
        <strain>DSM 1100</strain>
    </source>
</reference>
<accession>F4KUI3</accession>
<name>F4KUI3_HALH1</name>
<proteinExistence type="predicted"/>
<dbReference type="HOGENOM" id="CLU_1523089_0_0_10"/>
<evidence type="ECO:0000256" key="1">
    <source>
        <dbReference type="SAM" id="SignalP"/>
    </source>
</evidence>
<reference evidence="2 3" key="1">
    <citation type="journal article" date="2011" name="Stand. Genomic Sci.">
        <title>Complete genome sequence of Haliscomenobacter hydrossis type strain (O).</title>
        <authorList>
            <consortium name="US DOE Joint Genome Institute (JGI-PGF)"/>
            <person name="Daligault H."/>
            <person name="Lapidus A."/>
            <person name="Zeytun A."/>
            <person name="Nolan M."/>
            <person name="Lucas S."/>
            <person name="Del Rio T.G."/>
            <person name="Tice H."/>
            <person name="Cheng J.F."/>
            <person name="Tapia R."/>
            <person name="Han C."/>
            <person name="Goodwin L."/>
            <person name="Pitluck S."/>
            <person name="Liolios K."/>
            <person name="Pagani I."/>
            <person name="Ivanova N."/>
            <person name="Huntemann M."/>
            <person name="Mavromatis K."/>
            <person name="Mikhailova N."/>
            <person name="Pati A."/>
            <person name="Chen A."/>
            <person name="Palaniappan K."/>
            <person name="Land M."/>
            <person name="Hauser L."/>
            <person name="Brambilla E.M."/>
            <person name="Rohde M."/>
            <person name="Verbarg S."/>
            <person name="Goker M."/>
            <person name="Bristow J."/>
            <person name="Eisen J.A."/>
            <person name="Markowitz V."/>
            <person name="Hugenholtz P."/>
            <person name="Kyrpides N.C."/>
            <person name="Klenk H.P."/>
            <person name="Woyke T."/>
        </authorList>
    </citation>
    <scope>NUCLEOTIDE SEQUENCE [LARGE SCALE GENOMIC DNA]</scope>
    <source>
        <strain evidence="3">ATCC 27775 / DSM 1100 / LMG 10767 / O</strain>
    </source>
</reference>
<evidence type="ECO:0000313" key="3">
    <source>
        <dbReference type="Proteomes" id="UP000008461"/>
    </source>
</evidence>
<evidence type="ECO:0000313" key="2">
    <source>
        <dbReference type="EMBL" id="AEE52419.1"/>
    </source>
</evidence>
<protein>
    <submittedName>
        <fullName evidence="2">Uncharacterized protein</fullName>
    </submittedName>
</protein>
<keyword evidence="1" id="KW-0732">Signal</keyword>
<keyword evidence="3" id="KW-1185">Reference proteome</keyword>
<organism evidence="2 3">
    <name type="scientific">Haliscomenobacter hydrossis (strain ATCC 27775 / DSM 1100 / LMG 10767 / O)</name>
    <dbReference type="NCBI Taxonomy" id="760192"/>
    <lineage>
        <taxon>Bacteria</taxon>
        <taxon>Pseudomonadati</taxon>
        <taxon>Bacteroidota</taxon>
        <taxon>Saprospiria</taxon>
        <taxon>Saprospirales</taxon>
        <taxon>Haliscomenobacteraceae</taxon>
        <taxon>Haliscomenobacter</taxon>
    </lineage>
</organism>
<feature type="chain" id="PRO_5003317121" evidence="1">
    <location>
        <begin position="20"/>
        <end position="176"/>
    </location>
</feature>
<feature type="signal peptide" evidence="1">
    <location>
        <begin position="1"/>
        <end position="19"/>
    </location>
</feature>
<dbReference type="STRING" id="760192.Halhy_4580"/>
<sequence length="176" mass="19849">MSRIIFLLISMVFVQLPTAQSQTAIFDEMMGWINNSTVFNPSHNHKGYKMMMSNNTIRNAPSTPTFQYISYTLGSIERAAGSPEKFKELIFKGISHSFIDQDGKVNANRDQIDVRIYKTSTAVKVDIKLLTWGGGVGVHDATIERTILGGYCLRFKSNQANYYTIMLSPFTYQAPE</sequence>
<dbReference type="KEGG" id="hhy:Halhy_4580"/>
<dbReference type="Proteomes" id="UP000008461">
    <property type="component" value="Chromosome"/>
</dbReference>